<sequence>MEDVYLIVNIIQWSLVGFFVLVNLFIGFARGTKKSLYYTLVSLFLTFILLLAISFVTIKIYFKSPEQLLSFIENYFTLSDDIKEYFVNPDISPIIFALIDVVIKIIVFIILYPIVKFILTRLIFKPIWNKKFEKSKNRQGIIVNNKLYLKPKKEKRTFIDRLGGGLLGSIRGLVVAVLILLPVIVITGSIGNETASENTTTPVSTSKNNSEIDEIIEQLTKINNGGVGLITKNLKFGEKTIDEIVFDFAFGSSKVKIKDETYKFKLSEELNSFVGSASLLYSKGYLDSSFDYGKINYQDNYQDLEKVLNNIGKSKLLKIAVPVGLNILNEQGVLKTTLGYDPFKVEHTLKAIDELKKIDWKNETKVLSTIVKNALMIGDVNRLMEIANNPNDLLLMSQKDRQSIIKVLDSFAELNVLVASNLMIESLMNNEKVLQQIKWSDTPKEYLEERLDFILSDVNFFRGEDGEIKNITKLLSSIFDDEFSDFDYSSFIKDGSFNIGTAFGNDAELIISSALDNLINIKSVSKLIPVGVDFGLHNSKNQTVNELADKIIEISDKTDYQKELTNINDIYKEILKLGLSNYNDSAMVNIIDEVLSKSENIETLKLIVNNVFEGSMIVNDVLKIVAEPLINKLVKDDVMKEFALNIINSDDFNYGNEVSDLLNIVDVLYKNTTIKDVLQKVDGKEIIGLLGTFSSLTDEDIKLIGNNNIINGVFRQAFTNEGSTNLAYNKVNEINLPTGTNTFTPKLFTFEKSIDNEGKIKEDTLTKILLIAKKLGKSEELLKARGNDILPAVINSLDDETLKNLLEIDLLTELISNFINNEGFYILGRYYFDRAIESLSKEVKLSVSYDQYYDTLVDNLFKEDLSIYESEFNGLINAIKAVEFKNIKGSNALLVNSITKELLRTNTDNKKVIDVVLESNIIYNLFDNILNTKTNENLNKELTALIAASIPTIGIDETDNIFIYSDNVYENNKIKKSEIINLIKSVSELNLTGKVTLDSFLNTVDSQKDDNETDSFDRMYGSLILQSVISNITKSEKTINYLVKMVNESQTNISLTFDELKLPTDVYENGLLKESEVKKLLRSIKILNIKKIDSSSFVPKKFTDLIGQNPKDNLDDLDRLLDSVIIHSYIDRLITSNSMGSLYAKLVNDMFNKNYDTIEAKPHNTEFGEDGRFKKSEIRSLLNSVKMLEINDLSNANEIKLDKILGFTDDELDEFLASNYLNMLLSRFLTSNTVRNMIAVSGKFDKEDFDLHEVVRNDNGDMDKLEIKGILKSLKALGITDFKNITISNEVLKNLENNNLNTVLESNYFYQVIDLTLKAQITDIPDSALEVNGKYEGYIKKDEITKLIDVLVILKINEIANGTINVDNVAVADLKKLFELDSRIVDRITSKAIITALGNDVPNDVVTDGDIERGEIGKLIEALEVLELETLGTESIKVDNVSTIKLRGLYNLNSRIIDRITSKAIITALGNDVPNDVVTDGDIERAEIGKLIEALEVLELETLGTESIKVDNVNTSKLRGLHNLDSRIIDRIISKAIITALGEDIPDEVRTGDDIERLEVEKLVNALEVLELETLGTESIKVDNVNADKLQGLYEIESKIIDRIMSKAIITALGTDVPNEVKNGDDIERIEMGRLIASLKLLSGDININSLNTLDMNGITFDEMTHIIEVDSLIVRRLISKSLISSSLSTDNSIENEIFIEKKQLINLIQSSKSIEDVTTITELIDKLNGGLNQNELVTIYIQEQQKTEEDKSRILYDTLREKVGL</sequence>
<dbReference type="RefSeq" id="WP_026390193.1">
    <property type="nucleotide sequence ID" value="NZ_LR215048.1"/>
</dbReference>
<proteinExistence type="predicted"/>
<dbReference type="Proteomes" id="UP000289841">
    <property type="component" value="Chromosome"/>
</dbReference>
<keyword evidence="1" id="KW-0812">Transmembrane</keyword>
<keyword evidence="3" id="KW-1185">Reference proteome</keyword>
<protein>
    <submittedName>
        <fullName evidence="2">Uncharacterized protein</fullName>
    </submittedName>
</protein>
<feature type="transmembrane region" description="Helical" evidence="1">
    <location>
        <begin position="6"/>
        <end position="29"/>
    </location>
</feature>
<evidence type="ECO:0000313" key="2">
    <source>
        <dbReference type="EMBL" id="VEU80542.1"/>
    </source>
</evidence>
<feature type="transmembrane region" description="Helical" evidence="1">
    <location>
        <begin position="36"/>
        <end position="62"/>
    </location>
</feature>
<keyword evidence="1" id="KW-1133">Transmembrane helix</keyword>
<name>A0A449BDN4_HAPAX</name>
<feature type="transmembrane region" description="Helical" evidence="1">
    <location>
        <begin position="162"/>
        <end position="186"/>
    </location>
</feature>
<keyword evidence="1" id="KW-0472">Membrane</keyword>
<feature type="transmembrane region" description="Helical" evidence="1">
    <location>
        <begin position="94"/>
        <end position="115"/>
    </location>
</feature>
<accession>A0A449BDN4</accession>
<reference evidence="2 3" key="1">
    <citation type="submission" date="2019-01" db="EMBL/GenBank/DDBJ databases">
        <authorList>
            <consortium name="Pathogen Informatics"/>
        </authorList>
    </citation>
    <scope>NUCLEOTIDE SEQUENCE [LARGE SCALE GENOMIC DNA]</scope>
    <source>
        <strain evidence="2 3">NCTC10138</strain>
    </source>
</reference>
<dbReference type="KEGG" id="aaxa:NCTC10138_00918"/>
<organism evidence="2 3">
    <name type="scientific">Haploplasma axanthum</name>
    <name type="common">Acholeplasma axanthum</name>
    <dbReference type="NCBI Taxonomy" id="29552"/>
    <lineage>
        <taxon>Bacteria</taxon>
        <taxon>Bacillati</taxon>
        <taxon>Mycoplasmatota</taxon>
        <taxon>Mollicutes</taxon>
        <taxon>Acholeplasmatales</taxon>
        <taxon>Acholeplasmataceae</taxon>
        <taxon>Haploplasma</taxon>
    </lineage>
</organism>
<dbReference type="OrthoDB" id="383615at2"/>
<dbReference type="EMBL" id="LR215048">
    <property type="protein sequence ID" value="VEU80542.1"/>
    <property type="molecule type" value="Genomic_DNA"/>
</dbReference>
<evidence type="ECO:0000256" key="1">
    <source>
        <dbReference type="SAM" id="Phobius"/>
    </source>
</evidence>
<evidence type="ECO:0000313" key="3">
    <source>
        <dbReference type="Proteomes" id="UP000289841"/>
    </source>
</evidence>
<gene>
    <name evidence="2" type="ORF">NCTC10138_00918</name>
</gene>